<dbReference type="SUPFAM" id="SSF48179">
    <property type="entry name" value="6-phosphogluconate dehydrogenase C-terminal domain-like"/>
    <property type="match status" value="1"/>
</dbReference>
<dbReference type="PANTHER" id="PTHR43765">
    <property type="entry name" value="2-DEHYDROPANTOATE 2-REDUCTASE-RELATED"/>
    <property type="match status" value="1"/>
</dbReference>
<name>A0A9P6HHF4_9AGAM</name>
<reference evidence="6" key="1">
    <citation type="journal article" date="2020" name="Nat. Commun.">
        <title>Large-scale genome sequencing of mycorrhizal fungi provides insights into the early evolution of symbiotic traits.</title>
        <authorList>
            <person name="Miyauchi S."/>
            <person name="Kiss E."/>
            <person name="Kuo A."/>
            <person name="Drula E."/>
            <person name="Kohler A."/>
            <person name="Sanchez-Garcia M."/>
            <person name="Morin E."/>
            <person name="Andreopoulos B."/>
            <person name="Barry K.W."/>
            <person name="Bonito G."/>
            <person name="Buee M."/>
            <person name="Carver A."/>
            <person name="Chen C."/>
            <person name="Cichocki N."/>
            <person name="Clum A."/>
            <person name="Culley D."/>
            <person name="Crous P.W."/>
            <person name="Fauchery L."/>
            <person name="Girlanda M."/>
            <person name="Hayes R.D."/>
            <person name="Keri Z."/>
            <person name="LaButti K."/>
            <person name="Lipzen A."/>
            <person name="Lombard V."/>
            <person name="Magnuson J."/>
            <person name="Maillard F."/>
            <person name="Murat C."/>
            <person name="Nolan M."/>
            <person name="Ohm R.A."/>
            <person name="Pangilinan J."/>
            <person name="Pereira M.F."/>
            <person name="Perotto S."/>
            <person name="Peter M."/>
            <person name="Pfister S."/>
            <person name="Riley R."/>
            <person name="Sitrit Y."/>
            <person name="Stielow J.B."/>
            <person name="Szollosi G."/>
            <person name="Zifcakova L."/>
            <person name="Stursova M."/>
            <person name="Spatafora J.W."/>
            <person name="Tedersoo L."/>
            <person name="Vaario L.M."/>
            <person name="Yamada A."/>
            <person name="Yan M."/>
            <person name="Wang P."/>
            <person name="Xu J."/>
            <person name="Bruns T."/>
            <person name="Baldrian P."/>
            <person name="Vilgalys R."/>
            <person name="Dunand C."/>
            <person name="Henrissat B."/>
            <person name="Grigoriev I.V."/>
            <person name="Hibbett D."/>
            <person name="Nagy L.G."/>
            <person name="Martin F.M."/>
        </authorList>
    </citation>
    <scope>NUCLEOTIDE SEQUENCE</scope>
    <source>
        <strain evidence="6">UH-Tt-Lm1</strain>
    </source>
</reference>
<protein>
    <recommendedName>
        <fullName evidence="8">Ketopantoate reductase C-terminal domain-containing protein</fullName>
    </recommendedName>
</protein>
<keyword evidence="2" id="KW-0521">NADP</keyword>
<dbReference type="EMBL" id="WIUZ02000005">
    <property type="protein sequence ID" value="KAF9786846.1"/>
    <property type="molecule type" value="Genomic_DNA"/>
</dbReference>
<sequence length="406" mass="44978">MRFHVLHSPLGTLLAYHLRQTLPSKHAVSLIYKDGVQTPTTHSNVVRLEHSGVIMSVRNIDFEPLNPNYRPPYDKFTKATAADTQTPDHDSTPIESLIVTTSPASTTTILDLLTHRLSPQSTIVLMQPGLGVYEKLVTKLFPNPTRRPHFIIASPRHDAFLKEANHVVHDLSGSIDFSIVPDPRGRDFEAVLRSRDTPALHRGLQLTDIANKHNDTKFGEYASLRNTVAVLSRLDALNVSWLPMEEGEVVLRRDLVVRAVTDALAVALGLPNGALLSTPSSRKLAESLIVEINGAFRAQWETEIRSQLPPDQGSRRMKMPPLPTGLGRRALMGELVRHLLVAKGREAPMLIDIETGVSTQRRYGLGYLHAIGRAYGFSMPTTFTLLQTIVARESLAKTKHTAHVKS</sequence>
<reference evidence="6" key="2">
    <citation type="submission" date="2020-11" db="EMBL/GenBank/DDBJ databases">
        <authorList>
            <consortium name="DOE Joint Genome Institute"/>
            <person name="Kuo A."/>
            <person name="Miyauchi S."/>
            <person name="Kiss E."/>
            <person name="Drula E."/>
            <person name="Kohler A."/>
            <person name="Sanchez-Garcia M."/>
            <person name="Andreopoulos B."/>
            <person name="Barry K.W."/>
            <person name="Bonito G."/>
            <person name="Buee M."/>
            <person name="Carver A."/>
            <person name="Chen C."/>
            <person name="Cichocki N."/>
            <person name="Clum A."/>
            <person name="Culley D."/>
            <person name="Crous P.W."/>
            <person name="Fauchery L."/>
            <person name="Girlanda M."/>
            <person name="Hayes R."/>
            <person name="Keri Z."/>
            <person name="Labutti K."/>
            <person name="Lipzen A."/>
            <person name="Lombard V."/>
            <person name="Magnuson J."/>
            <person name="Maillard F."/>
            <person name="Morin E."/>
            <person name="Murat C."/>
            <person name="Nolan M."/>
            <person name="Ohm R."/>
            <person name="Pangilinan J."/>
            <person name="Pereira M."/>
            <person name="Perotto S."/>
            <person name="Peter M."/>
            <person name="Riley R."/>
            <person name="Sitrit Y."/>
            <person name="Stielow B."/>
            <person name="Szollosi G."/>
            <person name="Zifcakova L."/>
            <person name="Stursova M."/>
            <person name="Spatafora J.W."/>
            <person name="Tedersoo L."/>
            <person name="Vaario L.-M."/>
            <person name="Yamada A."/>
            <person name="Yan M."/>
            <person name="Wang P."/>
            <person name="Xu J."/>
            <person name="Bruns T."/>
            <person name="Baldrian P."/>
            <person name="Vilgalys R."/>
            <person name="Henrissat B."/>
            <person name="Grigoriev I.V."/>
            <person name="Hibbett D."/>
            <person name="Nagy L.G."/>
            <person name="Martin F.M."/>
        </authorList>
    </citation>
    <scope>NUCLEOTIDE SEQUENCE</scope>
    <source>
        <strain evidence="6">UH-Tt-Lm1</strain>
    </source>
</reference>
<evidence type="ECO:0000256" key="3">
    <source>
        <dbReference type="ARBA" id="ARBA00023002"/>
    </source>
</evidence>
<evidence type="ECO:0000256" key="2">
    <source>
        <dbReference type="ARBA" id="ARBA00022857"/>
    </source>
</evidence>
<dbReference type="Gene3D" id="3.40.50.720">
    <property type="entry name" value="NAD(P)-binding Rossmann-like Domain"/>
    <property type="match status" value="1"/>
</dbReference>
<dbReference type="Pfam" id="PF02558">
    <property type="entry name" value="ApbA"/>
    <property type="match status" value="1"/>
</dbReference>
<dbReference type="InterPro" id="IPR013752">
    <property type="entry name" value="KPA_reductase"/>
</dbReference>
<dbReference type="Gene3D" id="1.10.1040.10">
    <property type="entry name" value="N-(1-d-carboxylethyl)-l-norvaline Dehydrogenase, domain 2"/>
    <property type="match status" value="1"/>
</dbReference>
<evidence type="ECO:0000259" key="5">
    <source>
        <dbReference type="Pfam" id="PF08546"/>
    </source>
</evidence>
<proteinExistence type="inferred from homology"/>
<evidence type="ECO:0000256" key="1">
    <source>
        <dbReference type="ARBA" id="ARBA00007870"/>
    </source>
</evidence>
<gene>
    <name evidence="6" type="ORF">BJ322DRAFT_1138250</name>
</gene>
<dbReference type="PANTHER" id="PTHR43765:SF2">
    <property type="entry name" value="2-DEHYDROPANTOATE 2-REDUCTASE"/>
    <property type="match status" value="1"/>
</dbReference>
<accession>A0A9P6HHF4</accession>
<feature type="domain" description="Ketopantoate reductase N-terminal" evidence="4">
    <location>
        <begin position="69"/>
        <end position="178"/>
    </location>
</feature>
<dbReference type="GO" id="GO:0005739">
    <property type="term" value="C:mitochondrion"/>
    <property type="evidence" value="ECO:0007669"/>
    <property type="project" value="TreeGrafter"/>
</dbReference>
<comment type="similarity">
    <text evidence="1">Belongs to the ketopantoate reductase family.</text>
</comment>
<evidence type="ECO:0000259" key="4">
    <source>
        <dbReference type="Pfam" id="PF02558"/>
    </source>
</evidence>
<dbReference type="InterPro" id="IPR013328">
    <property type="entry name" value="6PGD_dom2"/>
</dbReference>
<keyword evidence="7" id="KW-1185">Reference proteome</keyword>
<evidence type="ECO:0000313" key="6">
    <source>
        <dbReference type="EMBL" id="KAF9786846.1"/>
    </source>
</evidence>
<dbReference type="InterPro" id="IPR013332">
    <property type="entry name" value="KPR_N"/>
</dbReference>
<keyword evidence="3" id="KW-0560">Oxidoreductase</keyword>
<evidence type="ECO:0008006" key="8">
    <source>
        <dbReference type="Google" id="ProtNLM"/>
    </source>
</evidence>
<comment type="caution">
    <text evidence="6">The sequence shown here is derived from an EMBL/GenBank/DDBJ whole genome shotgun (WGS) entry which is preliminary data.</text>
</comment>
<dbReference type="AlphaFoldDB" id="A0A9P6HHF4"/>
<dbReference type="Pfam" id="PF08546">
    <property type="entry name" value="ApbA_C"/>
    <property type="match status" value="1"/>
</dbReference>
<evidence type="ECO:0000313" key="7">
    <source>
        <dbReference type="Proteomes" id="UP000736335"/>
    </source>
</evidence>
<dbReference type="Proteomes" id="UP000736335">
    <property type="component" value="Unassembled WGS sequence"/>
</dbReference>
<dbReference type="InterPro" id="IPR008927">
    <property type="entry name" value="6-PGluconate_DH-like_C_sf"/>
</dbReference>
<dbReference type="GO" id="GO:0050661">
    <property type="term" value="F:NADP binding"/>
    <property type="evidence" value="ECO:0007669"/>
    <property type="project" value="TreeGrafter"/>
</dbReference>
<dbReference type="OrthoDB" id="73846at2759"/>
<organism evidence="6 7">
    <name type="scientific">Thelephora terrestris</name>
    <dbReference type="NCBI Taxonomy" id="56493"/>
    <lineage>
        <taxon>Eukaryota</taxon>
        <taxon>Fungi</taxon>
        <taxon>Dikarya</taxon>
        <taxon>Basidiomycota</taxon>
        <taxon>Agaricomycotina</taxon>
        <taxon>Agaricomycetes</taxon>
        <taxon>Thelephorales</taxon>
        <taxon>Thelephoraceae</taxon>
        <taxon>Thelephora</taxon>
    </lineage>
</organism>
<dbReference type="GO" id="GO:0008677">
    <property type="term" value="F:2-dehydropantoate 2-reductase activity"/>
    <property type="evidence" value="ECO:0007669"/>
    <property type="project" value="TreeGrafter"/>
</dbReference>
<dbReference type="InterPro" id="IPR050838">
    <property type="entry name" value="Ketopantoate_reductase"/>
</dbReference>
<feature type="domain" description="Ketopantoate reductase C-terminal" evidence="5">
    <location>
        <begin position="255"/>
        <end position="391"/>
    </location>
</feature>